<accession>A0A0F9DJJ1</accession>
<keyword evidence="2 5" id="KW-0812">Transmembrane</keyword>
<dbReference type="PANTHER" id="PTHR35864">
    <property type="entry name" value="ZINC METALLOPROTEASE MJ0611-RELATED"/>
    <property type="match status" value="1"/>
</dbReference>
<evidence type="ECO:0000256" key="1">
    <source>
        <dbReference type="ARBA" id="ARBA00004141"/>
    </source>
</evidence>
<evidence type="ECO:0000256" key="4">
    <source>
        <dbReference type="ARBA" id="ARBA00023136"/>
    </source>
</evidence>
<name>A0A0F9DJJ1_9ZZZZ</name>
<evidence type="ECO:0000259" key="6">
    <source>
        <dbReference type="Pfam" id="PF02163"/>
    </source>
</evidence>
<evidence type="ECO:0000256" key="5">
    <source>
        <dbReference type="SAM" id="Phobius"/>
    </source>
</evidence>
<dbReference type="Pfam" id="PF02163">
    <property type="entry name" value="Peptidase_M50"/>
    <property type="match status" value="1"/>
</dbReference>
<dbReference type="InterPro" id="IPR052348">
    <property type="entry name" value="Metallopeptidase_M50B"/>
</dbReference>
<evidence type="ECO:0000313" key="7">
    <source>
        <dbReference type="EMBL" id="KKL17896.1"/>
    </source>
</evidence>
<dbReference type="PANTHER" id="PTHR35864:SF1">
    <property type="entry name" value="ZINC METALLOPROTEASE YWHC-RELATED"/>
    <property type="match status" value="1"/>
</dbReference>
<feature type="non-terminal residue" evidence="7">
    <location>
        <position position="1"/>
    </location>
</feature>
<organism evidence="7">
    <name type="scientific">marine sediment metagenome</name>
    <dbReference type="NCBI Taxonomy" id="412755"/>
    <lineage>
        <taxon>unclassified sequences</taxon>
        <taxon>metagenomes</taxon>
        <taxon>ecological metagenomes</taxon>
    </lineage>
</organism>
<dbReference type="EMBL" id="LAZR01039078">
    <property type="protein sequence ID" value="KKL17896.1"/>
    <property type="molecule type" value="Genomic_DNA"/>
</dbReference>
<dbReference type="GO" id="GO:0016020">
    <property type="term" value="C:membrane"/>
    <property type="evidence" value="ECO:0007669"/>
    <property type="project" value="UniProtKB-SubCell"/>
</dbReference>
<evidence type="ECO:0000256" key="3">
    <source>
        <dbReference type="ARBA" id="ARBA00022989"/>
    </source>
</evidence>
<reference evidence="7" key="1">
    <citation type="journal article" date="2015" name="Nature">
        <title>Complex archaea that bridge the gap between prokaryotes and eukaryotes.</title>
        <authorList>
            <person name="Spang A."/>
            <person name="Saw J.H."/>
            <person name="Jorgensen S.L."/>
            <person name="Zaremba-Niedzwiedzka K."/>
            <person name="Martijn J."/>
            <person name="Lind A.E."/>
            <person name="van Eijk R."/>
            <person name="Schleper C."/>
            <person name="Guy L."/>
            <person name="Ettema T.J."/>
        </authorList>
    </citation>
    <scope>NUCLEOTIDE SEQUENCE</scope>
</reference>
<dbReference type="AlphaFoldDB" id="A0A0F9DJJ1"/>
<evidence type="ECO:0000256" key="2">
    <source>
        <dbReference type="ARBA" id="ARBA00022692"/>
    </source>
</evidence>
<dbReference type="InterPro" id="IPR008915">
    <property type="entry name" value="Peptidase_M50"/>
</dbReference>
<keyword evidence="4 5" id="KW-0472">Membrane</keyword>
<keyword evidence="3 5" id="KW-1133">Transmembrane helix</keyword>
<protein>
    <recommendedName>
        <fullName evidence="6">Peptidase M50 domain-containing protein</fullName>
    </recommendedName>
</protein>
<comment type="subcellular location">
    <subcellularLocation>
        <location evidence="1">Membrane</location>
        <topology evidence="1">Multi-pass membrane protein</topology>
    </subcellularLocation>
</comment>
<proteinExistence type="predicted"/>
<gene>
    <name evidence="7" type="ORF">LCGC14_2480970</name>
</gene>
<dbReference type="GO" id="GO:0006508">
    <property type="term" value="P:proteolysis"/>
    <property type="evidence" value="ECO:0007669"/>
    <property type="project" value="InterPro"/>
</dbReference>
<sequence length="110" mass="11950">VLALLSAWILNGLIVLQGVMPESLFAPLYAMVRFSIRINIILAALNLLPVPPLDGGRVLAGILPRDLAHHLDRIEPYGMIIVIILLATGLLGVFIFPVARFIALFISLLS</sequence>
<feature type="domain" description="Peptidase M50" evidence="6">
    <location>
        <begin position="22"/>
        <end position="79"/>
    </location>
</feature>
<comment type="caution">
    <text evidence="7">The sequence shown here is derived from an EMBL/GenBank/DDBJ whole genome shotgun (WGS) entry which is preliminary data.</text>
</comment>
<feature type="transmembrane region" description="Helical" evidence="5">
    <location>
        <begin position="77"/>
        <end position="109"/>
    </location>
</feature>